<dbReference type="AlphaFoldDB" id="A0A1D3TPG0"/>
<dbReference type="Proteomes" id="UP000199315">
    <property type="component" value="Unassembled WGS sequence"/>
</dbReference>
<evidence type="ECO:0000313" key="2">
    <source>
        <dbReference type="Proteomes" id="UP000199315"/>
    </source>
</evidence>
<evidence type="ECO:0000313" key="1">
    <source>
        <dbReference type="EMBL" id="SCP95317.1"/>
    </source>
</evidence>
<dbReference type="RefSeq" id="WP_091229476.1">
    <property type="nucleotide sequence ID" value="NZ_FMKA01000001.1"/>
</dbReference>
<accession>A0A1D3TPG0</accession>
<keyword evidence="2" id="KW-1185">Reference proteome</keyword>
<proteinExistence type="predicted"/>
<dbReference type="EMBL" id="FMKA01000001">
    <property type="protein sequence ID" value="SCP95317.1"/>
    <property type="molecule type" value="Genomic_DNA"/>
</dbReference>
<gene>
    <name evidence="1" type="ORF">SAMN05421730_1001476</name>
</gene>
<sequence length="78" mass="9255">MDYVNDYLKNKCSLAETYANLSNEITREADQCYEDTEKYDHLVKQKEQLQGIIAAEFMKEHGYHLHEGEPYTAWHKID</sequence>
<organism evidence="1 2">
    <name type="scientific">Anaerobium acetethylicum</name>
    <dbReference type="NCBI Taxonomy" id="1619234"/>
    <lineage>
        <taxon>Bacteria</taxon>
        <taxon>Bacillati</taxon>
        <taxon>Bacillota</taxon>
        <taxon>Clostridia</taxon>
        <taxon>Lachnospirales</taxon>
        <taxon>Lachnospiraceae</taxon>
        <taxon>Anaerobium</taxon>
    </lineage>
</organism>
<reference evidence="1 2" key="1">
    <citation type="submission" date="2016-09" db="EMBL/GenBank/DDBJ databases">
        <authorList>
            <person name="Capua I."/>
            <person name="De Benedictis P."/>
            <person name="Joannis T."/>
            <person name="Lombin L.H."/>
            <person name="Cattoli G."/>
        </authorList>
    </citation>
    <scope>NUCLEOTIDE SEQUENCE [LARGE SCALE GENOMIC DNA]</scope>
    <source>
        <strain evidence="1 2">GluBS11</strain>
    </source>
</reference>
<protein>
    <submittedName>
        <fullName evidence="1">Uncharacterized protein</fullName>
    </submittedName>
</protein>
<name>A0A1D3TPG0_9FIRM</name>